<keyword evidence="3" id="KW-1003">Cell membrane</keyword>
<evidence type="ECO:0000313" key="12">
    <source>
        <dbReference type="Proteomes" id="UP000607559"/>
    </source>
</evidence>
<keyword evidence="6 9" id="KW-0472">Membrane</keyword>
<evidence type="ECO:0000256" key="6">
    <source>
        <dbReference type="ARBA" id="ARBA00023136"/>
    </source>
</evidence>
<dbReference type="EMBL" id="BMJC01000004">
    <property type="protein sequence ID" value="GGB13513.1"/>
    <property type="molecule type" value="Genomic_DNA"/>
</dbReference>
<name>A0A8J2UG72_9BACT</name>
<dbReference type="GO" id="GO:0006417">
    <property type="term" value="P:regulation of translation"/>
    <property type="evidence" value="ECO:0007669"/>
    <property type="project" value="TreeGrafter"/>
</dbReference>
<evidence type="ECO:0000259" key="10">
    <source>
        <dbReference type="Pfam" id="PF10099"/>
    </source>
</evidence>
<keyword evidence="5 9" id="KW-1133">Transmembrane helix</keyword>
<comment type="subcellular location">
    <subcellularLocation>
        <location evidence="2">Cell membrane</location>
    </subcellularLocation>
    <subcellularLocation>
        <location evidence="1">Membrane</location>
        <topology evidence="1">Single-pass membrane protein</topology>
    </subcellularLocation>
</comment>
<evidence type="ECO:0000256" key="2">
    <source>
        <dbReference type="ARBA" id="ARBA00004236"/>
    </source>
</evidence>
<sequence length="274" mass="30458">MNVQEYIESGIIESYVMDLASESERAEFERYCAQYPELVAARRKFEEKLEAYASQNAVPPPPEVKVKVLEAVGKESRPVSSSIPPKLINMENAKTSPPARSSGLLKFVAAAAVLLLIGMAYLYYQTRQENKDLTSSNDRLRESLDTTKNILNKIVEEQKQVVGDPNTLVVNMVGTTVAPKSSANVYWDSASSSVYLVVKNMPKLPSDQQYQLWALIDNQKKDLGVFDATNDKVILKMKNTKKAQAFAITIEKRGGSESPTLEKLQSMGKTLQSQ</sequence>
<organism evidence="11 12">
    <name type="scientific">Puia dinghuensis</name>
    <dbReference type="NCBI Taxonomy" id="1792502"/>
    <lineage>
        <taxon>Bacteria</taxon>
        <taxon>Pseudomonadati</taxon>
        <taxon>Bacteroidota</taxon>
        <taxon>Chitinophagia</taxon>
        <taxon>Chitinophagales</taxon>
        <taxon>Chitinophagaceae</taxon>
        <taxon>Puia</taxon>
    </lineage>
</organism>
<protein>
    <recommendedName>
        <fullName evidence="8">Regulator of SigK</fullName>
    </recommendedName>
    <alternativeName>
        <fullName evidence="7">Sigma-K anti-sigma factor RskA</fullName>
    </alternativeName>
</protein>
<dbReference type="Pfam" id="PF10099">
    <property type="entry name" value="RskA_C"/>
    <property type="match status" value="1"/>
</dbReference>
<evidence type="ECO:0000256" key="3">
    <source>
        <dbReference type="ARBA" id="ARBA00022475"/>
    </source>
</evidence>
<evidence type="ECO:0000256" key="8">
    <source>
        <dbReference type="ARBA" id="ARBA00030803"/>
    </source>
</evidence>
<evidence type="ECO:0000256" key="9">
    <source>
        <dbReference type="SAM" id="Phobius"/>
    </source>
</evidence>
<gene>
    <name evidence="11" type="ORF">GCM10011511_41520</name>
</gene>
<evidence type="ECO:0000256" key="1">
    <source>
        <dbReference type="ARBA" id="ARBA00004167"/>
    </source>
</evidence>
<dbReference type="PANTHER" id="PTHR37461:SF1">
    <property type="entry name" value="ANTI-SIGMA-K FACTOR RSKA"/>
    <property type="match status" value="1"/>
</dbReference>
<reference evidence="11" key="1">
    <citation type="journal article" date="2014" name="Int. J. Syst. Evol. Microbiol.">
        <title>Complete genome sequence of Corynebacterium casei LMG S-19264T (=DSM 44701T), isolated from a smear-ripened cheese.</title>
        <authorList>
            <consortium name="US DOE Joint Genome Institute (JGI-PGF)"/>
            <person name="Walter F."/>
            <person name="Albersmeier A."/>
            <person name="Kalinowski J."/>
            <person name="Ruckert C."/>
        </authorList>
    </citation>
    <scope>NUCLEOTIDE SEQUENCE</scope>
    <source>
        <strain evidence="11">CGMCC 1.15448</strain>
    </source>
</reference>
<proteinExistence type="predicted"/>
<dbReference type="InterPro" id="IPR018764">
    <property type="entry name" value="RskA_C"/>
</dbReference>
<evidence type="ECO:0000256" key="4">
    <source>
        <dbReference type="ARBA" id="ARBA00022692"/>
    </source>
</evidence>
<dbReference type="PANTHER" id="PTHR37461">
    <property type="entry name" value="ANTI-SIGMA-K FACTOR RSKA"/>
    <property type="match status" value="1"/>
</dbReference>
<keyword evidence="4 9" id="KW-0812">Transmembrane</keyword>
<dbReference type="AlphaFoldDB" id="A0A8J2UG72"/>
<reference evidence="11" key="2">
    <citation type="submission" date="2020-09" db="EMBL/GenBank/DDBJ databases">
        <authorList>
            <person name="Sun Q."/>
            <person name="Zhou Y."/>
        </authorList>
    </citation>
    <scope>NUCLEOTIDE SEQUENCE</scope>
    <source>
        <strain evidence="11">CGMCC 1.15448</strain>
    </source>
</reference>
<dbReference type="InterPro" id="IPR041916">
    <property type="entry name" value="Anti_sigma_zinc_sf"/>
</dbReference>
<evidence type="ECO:0000313" key="11">
    <source>
        <dbReference type="EMBL" id="GGB13513.1"/>
    </source>
</evidence>
<feature type="domain" description="Anti-sigma K factor RskA C-terminal" evidence="10">
    <location>
        <begin position="108"/>
        <end position="260"/>
    </location>
</feature>
<accession>A0A8J2UG72</accession>
<dbReference type="GO" id="GO:0016989">
    <property type="term" value="F:sigma factor antagonist activity"/>
    <property type="evidence" value="ECO:0007669"/>
    <property type="project" value="TreeGrafter"/>
</dbReference>
<evidence type="ECO:0000256" key="7">
    <source>
        <dbReference type="ARBA" id="ARBA00029829"/>
    </source>
</evidence>
<evidence type="ECO:0000256" key="5">
    <source>
        <dbReference type="ARBA" id="ARBA00022989"/>
    </source>
</evidence>
<dbReference type="InterPro" id="IPR051474">
    <property type="entry name" value="Anti-sigma-K/W_factor"/>
</dbReference>
<dbReference type="GO" id="GO:0005886">
    <property type="term" value="C:plasma membrane"/>
    <property type="evidence" value="ECO:0007669"/>
    <property type="project" value="UniProtKB-SubCell"/>
</dbReference>
<dbReference type="Gene3D" id="1.10.10.1320">
    <property type="entry name" value="Anti-sigma factor, zinc-finger domain"/>
    <property type="match status" value="1"/>
</dbReference>
<comment type="caution">
    <text evidence="11">The sequence shown here is derived from an EMBL/GenBank/DDBJ whole genome shotgun (WGS) entry which is preliminary data.</text>
</comment>
<dbReference type="Proteomes" id="UP000607559">
    <property type="component" value="Unassembled WGS sequence"/>
</dbReference>
<keyword evidence="12" id="KW-1185">Reference proteome</keyword>
<feature type="transmembrane region" description="Helical" evidence="9">
    <location>
        <begin position="104"/>
        <end position="124"/>
    </location>
</feature>